<comment type="caution">
    <text evidence="2">The sequence shown here is derived from an EMBL/GenBank/DDBJ whole genome shotgun (WGS) entry which is preliminary data.</text>
</comment>
<dbReference type="PANTHER" id="PTHR43283">
    <property type="entry name" value="BETA-LACTAMASE-RELATED"/>
    <property type="match status" value="1"/>
</dbReference>
<dbReference type="Proteomes" id="UP000308121">
    <property type="component" value="Unassembled WGS sequence"/>
</dbReference>
<dbReference type="Pfam" id="PF00144">
    <property type="entry name" value="Beta-lactamase"/>
    <property type="match status" value="1"/>
</dbReference>
<dbReference type="InterPro" id="IPR050789">
    <property type="entry name" value="Diverse_Enzym_Activities"/>
</dbReference>
<name>A0A7Z8K1D3_9CELL</name>
<dbReference type="SUPFAM" id="SSF56601">
    <property type="entry name" value="beta-lactamase/transpeptidase-like"/>
    <property type="match status" value="1"/>
</dbReference>
<dbReference type="EMBL" id="SZYE01000010">
    <property type="protein sequence ID" value="TKR26975.1"/>
    <property type="molecule type" value="Genomic_DNA"/>
</dbReference>
<gene>
    <name evidence="2" type="ORF">FA014_02965</name>
</gene>
<evidence type="ECO:0000259" key="1">
    <source>
        <dbReference type="Pfam" id="PF00144"/>
    </source>
</evidence>
<dbReference type="Gene3D" id="3.40.710.10">
    <property type="entry name" value="DD-peptidase/beta-lactamase superfamily"/>
    <property type="match status" value="1"/>
</dbReference>
<dbReference type="OrthoDB" id="9773047at2"/>
<dbReference type="InterPro" id="IPR012338">
    <property type="entry name" value="Beta-lactam/transpept-like"/>
</dbReference>
<protein>
    <submittedName>
        <fullName evidence="2">Beta-lactamase family protein</fullName>
    </submittedName>
</protein>
<accession>A0A7Z8K1D3</accession>
<dbReference type="RefSeq" id="WP_154728226.1">
    <property type="nucleotide sequence ID" value="NZ_SZYE01000010.1"/>
</dbReference>
<evidence type="ECO:0000313" key="2">
    <source>
        <dbReference type="EMBL" id="TKR26975.1"/>
    </source>
</evidence>
<proteinExistence type="predicted"/>
<reference evidence="2 3" key="1">
    <citation type="submission" date="2019-05" db="EMBL/GenBank/DDBJ databases">
        <title>Genome sequence of Cellulomonas hominis strain CS1.</title>
        <authorList>
            <person name="Belmont J."/>
            <person name="Maclea K.S."/>
        </authorList>
    </citation>
    <scope>NUCLEOTIDE SEQUENCE [LARGE SCALE GENOMIC DNA]</scope>
    <source>
        <strain evidence="2 3">CS1</strain>
    </source>
</reference>
<dbReference type="InterPro" id="IPR001466">
    <property type="entry name" value="Beta-lactam-related"/>
</dbReference>
<feature type="domain" description="Beta-lactamase-related" evidence="1">
    <location>
        <begin position="20"/>
        <end position="297"/>
    </location>
</feature>
<sequence length="463" mass="48444">MTWDGFGGALDALDGLDPHALVVARHGTVLARATWAPYDAERAGLVYSVSKSVTAMAVLLLESEGRLGLGDPVDRHLDLPNPHGFTLRHLLTMSTGHSREQTAVMPADPAVLLSTPPEHPVGMRFAYSSPATCTLGRVVHAVAGEQPTAYLRPRLLDPLGIGPRWWRSLAGVEQGFSGLHLTVDDQARLGMALAAGGVAPDGTRVLPAAAVDAMATTFVPTAETGVEDHQGPEPDTAHDDWALGYGYGVWRSRHGYRMDGAYGQFTLVVPESGVVVAYQGSAMDTQRVLDVLWGLVAAAADSSGAPLGGVAERDSWAVRDRYVASDAPALDVAGWTLDDDGPAAAGWRLTIPARDGQPGGGVDLRPGAWSRGSLELRPGDTAVGAPSDPVPDGIVPVAGRAERLPDGTVRAHLVATASPHRLLVTRAPDGALSARWHTAPLWEPTLATLLVPPLVAAPARGPS</sequence>
<dbReference type="PANTHER" id="PTHR43283:SF7">
    <property type="entry name" value="BETA-LACTAMASE-RELATED DOMAIN-CONTAINING PROTEIN"/>
    <property type="match status" value="1"/>
</dbReference>
<evidence type="ECO:0000313" key="3">
    <source>
        <dbReference type="Proteomes" id="UP000308121"/>
    </source>
</evidence>
<organism evidence="2 3">
    <name type="scientific">Cellulomonas hominis</name>
    <dbReference type="NCBI Taxonomy" id="156981"/>
    <lineage>
        <taxon>Bacteria</taxon>
        <taxon>Bacillati</taxon>
        <taxon>Actinomycetota</taxon>
        <taxon>Actinomycetes</taxon>
        <taxon>Micrococcales</taxon>
        <taxon>Cellulomonadaceae</taxon>
        <taxon>Cellulomonas</taxon>
    </lineage>
</organism>
<dbReference type="AlphaFoldDB" id="A0A7Z8K1D3"/>